<dbReference type="PANTHER" id="PTHR46112:SF3">
    <property type="entry name" value="AMINOPEPTIDASE YPDF"/>
    <property type="match status" value="1"/>
</dbReference>
<dbReference type="InterPro" id="IPR036005">
    <property type="entry name" value="Creatinase/aminopeptidase-like"/>
</dbReference>
<dbReference type="Gene3D" id="3.40.350.10">
    <property type="entry name" value="Creatinase/prolidase N-terminal domain"/>
    <property type="match status" value="1"/>
</dbReference>
<gene>
    <name evidence="5" type="ORF">LMF89_20500</name>
</gene>
<dbReference type="PRINTS" id="PR00599">
    <property type="entry name" value="MAPEPTIDASE"/>
</dbReference>
<dbReference type="Gene3D" id="3.90.230.10">
    <property type="entry name" value="Creatinase/methionine aminopeptidase superfamily"/>
    <property type="match status" value="1"/>
</dbReference>
<dbReference type="CDD" id="cd01092">
    <property type="entry name" value="APP-like"/>
    <property type="match status" value="1"/>
</dbReference>
<feature type="domain" description="Peptidase M24" evidence="3">
    <location>
        <begin position="169"/>
        <end position="371"/>
    </location>
</feature>
<evidence type="ECO:0000313" key="6">
    <source>
        <dbReference type="Proteomes" id="UP001165492"/>
    </source>
</evidence>
<name>A0ABS8HX37_9FIRM</name>
<protein>
    <submittedName>
        <fullName evidence="5">M24 family metallopeptidase</fullName>
    </submittedName>
</protein>
<keyword evidence="2" id="KW-0378">Hydrolase</keyword>
<dbReference type="SUPFAM" id="SSF53092">
    <property type="entry name" value="Creatinase/prolidase N-terminal domain"/>
    <property type="match status" value="1"/>
</dbReference>
<dbReference type="PANTHER" id="PTHR46112">
    <property type="entry name" value="AMINOPEPTIDASE"/>
    <property type="match status" value="1"/>
</dbReference>
<evidence type="ECO:0000259" key="3">
    <source>
        <dbReference type="Pfam" id="PF00557"/>
    </source>
</evidence>
<dbReference type="SUPFAM" id="SSF55920">
    <property type="entry name" value="Creatinase/aminopeptidase"/>
    <property type="match status" value="1"/>
</dbReference>
<dbReference type="Pfam" id="PF00557">
    <property type="entry name" value="Peptidase_M24"/>
    <property type="match status" value="1"/>
</dbReference>
<dbReference type="InterPro" id="IPR029149">
    <property type="entry name" value="Creatin/AminoP/Spt16_N"/>
</dbReference>
<comment type="caution">
    <text evidence="5">The sequence shown here is derived from an EMBL/GenBank/DDBJ whole genome shotgun (WGS) entry which is preliminary data.</text>
</comment>
<dbReference type="Proteomes" id="UP001165492">
    <property type="component" value="Unassembled WGS sequence"/>
</dbReference>
<dbReference type="InterPro" id="IPR000587">
    <property type="entry name" value="Creatinase_N"/>
</dbReference>
<proteinExistence type="predicted"/>
<dbReference type="EMBL" id="JAJHJB010000038">
    <property type="protein sequence ID" value="MCC5467720.1"/>
    <property type="molecule type" value="Genomic_DNA"/>
</dbReference>
<evidence type="ECO:0000256" key="1">
    <source>
        <dbReference type="ARBA" id="ARBA00022723"/>
    </source>
</evidence>
<evidence type="ECO:0000313" key="5">
    <source>
        <dbReference type="EMBL" id="MCC5467720.1"/>
    </source>
</evidence>
<dbReference type="InterPro" id="IPR050659">
    <property type="entry name" value="Peptidase_M24B"/>
</dbReference>
<feature type="domain" description="Creatinase N-terminal" evidence="4">
    <location>
        <begin position="39"/>
        <end position="161"/>
    </location>
</feature>
<dbReference type="InterPro" id="IPR001131">
    <property type="entry name" value="Peptidase_M24B_aminopep-P_CS"/>
</dbReference>
<accession>A0ABS8HX37</accession>
<dbReference type="PROSITE" id="PS00491">
    <property type="entry name" value="PROLINE_PEPTIDASE"/>
    <property type="match status" value="1"/>
</dbReference>
<organism evidence="5 6">
    <name type="scientific">Pelosinus baikalensis</name>
    <dbReference type="NCBI Taxonomy" id="2892015"/>
    <lineage>
        <taxon>Bacteria</taxon>
        <taxon>Bacillati</taxon>
        <taxon>Bacillota</taxon>
        <taxon>Negativicutes</taxon>
        <taxon>Selenomonadales</taxon>
        <taxon>Sporomusaceae</taxon>
        <taxon>Pelosinus</taxon>
    </lineage>
</organism>
<keyword evidence="6" id="KW-1185">Reference proteome</keyword>
<reference evidence="5" key="1">
    <citation type="submission" date="2021-11" db="EMBL/GenBank/DDBJ databases">
        <title>Description of a new species Pelosinus isolated from the bottom sediments of Lake Baikal.</title>
        <authorList>
            <person name="Zakharyuk A."/>
        </authorList>
    </citation>
    <scope>NUCLEOTIDE SEQUENCE</scope>
    <source>
        <strain evidence="5">Bkl1</strain>
    </source>
</reference>
<dbReference type="Pfam" id="PF01321">
    <property type="entry name" value="Creatinase_N"/>
    <property type="match status" value="1"/>
</dbReference>
<dbReference type="InterPro" id="IPR001714">
    <property type="entry name" value="Pept_M24_MAP"/>
</dbReference>
<sequence>MFWLFTNRIVFAYGQDIVIFWHWRQLLIELAARVNMENRLIKLRKFMNEHKLECMLIQKPENRHYFSGFSGSAGILLISNHSNLLLTDFRYIEQATMQATQYEIVRYHTVGKTLAEMINKLGVFQIGFESDFVTYDGHQELINNLHSVNLVPVQLDALRMVKDENEIASIKKAVEIADNAFSRIVSFIKPGMTEQEVALELEYYMRKFGAEKPAFDTIMASGRRGALPHGRASEKIIELGDFVTMDFGAVYQGYHSDITRTICMGKATAKQKEIYEIVLAAQLAGVQAVAPGKIGKDVDTVSRNIIIDAGFGEFFGHGLGHGLGLNIHEEPRLSPANIHTVLLRNMVVTVEPGIYLPDWGGVRIEDTVLVSDEGCQILTASSKQLIELY</sequence>
<evidence type="ECO:0000256" key="2">
    <source>
        <dbReference type="ARBA" id="ARBA00022801"/>
    </source>
</evidence>
<evidence type="ECO:0000259" key="4">
    <source>
        <dbReference type="Pfam" id="PF01321"/>
    </source>
</evidence>
<keyword evidence="1" id="KW-0479">Metal-binding</keyword>
<dbReference type="InterPro" id="IPR000994">
    <property type="entry name" value="Pept_M24"/>
</dbReference>